<comment type="catalytic activity">
    <reaction evidence="3 4">
        <text>holo-[ACP] + malonyl-CoA = malonyl-[ACP] + CoA</text>
        <dbReference type="Rhea" id="RHEA:41792"/>
        <dbReference type="Rhea" id="RHEA-COMP:9623"/>
        <dbReference type="Rhea" id="RHEA-COMP:9685"/>
        <dbReference type="ChEBI" id="CHEBI:57287"/>
        <dbReference type="ChEBI" id="CHEBI:57384"/>
        <dbReference type="ChEBI" id="CHEBI:64479"/>
        <dbReference type="ChEBI" id="CHEBI:78449"/>
        <dbReference type="EC" id="2.3.1.39"/>
    </reaction>
</comment>
<dbReference type="InterPro" id="IPR016035">
    <property type="entry name" value="Acyl_Trfase/lysoPLipase"/>
</dbReference>
<feature type="domain" description="Malonyl-CoA:ACP transacylase (MAT)" evidence="5">
    <location>
        <begin position="6"/>
        <end position="296"/>
    </location>
</feature>
<dbReference type="SMART" id="SM00827">
    <property type="entry name" value="PKS_AT"/>
    <property type="match status" value="1"/>
</dbReference>
<evidence type="ECO:0000256" key="2">
    <source>
        <dbReference type="ARBA" id="ARBA00023315"/>
    </source>
</evidence>
<dbReference type="PANTHER" id="PTHR42681">
    <property type="entry name" value="MALONYL-COA-ACYL CARRIER PROTEIN TRANSACYLASE, MITOCHONDRIAL"/>
    <property type="match status" value="1"/>
</dbReference>
<keyword evidence="7" id="KW-1185">Reference proteome</keyword>
<dbReference type="SUPFAM" id="SSF55048">
    <property type="entry name" value="Probable ACP-binding domain of malonyl-CoA ACP transacylase"/>
    <property type="match status" value="1"/>
</dbReference>
<dbReference type="InterPro" id="IPR024925">
    <property type="entry name" value="Malonyl_CoA-ACP_transAc"/>
</dbReference>
<organism evidence="6 7">
    <name type="scientific">Paenibacillus hodogayensis</name>
    <dbReference type="NCBI Taxonomy" id="279208"/>
    <lineage>
        <taxon>Bacteria</taxon>
        <taxon>Bacillati</taxon>
        <taxon>Bacillota</taxon>
        <taxon>Bacilli</taxon>
        <taxon>Bacillales</taxon>
        <taxon>Paenibacillaceae</taxon>
        <taxon>Paenibacillus</taxon>
    </lineage>
</organism>
<keyword evidence="1 4" id="KW-0808">Transferase</keyword>
<reference evidence="6 7" key="1">
    <citation type="submission" date="2024-09" db="EMBL/GenBank/DDBJ databases">
        <authorList>
            <person name="Sun Q."/>
            <person name="Mori K."/>
        </authorList>
    </citation>
    <scope>NUCLEOTIDE SEQUENCE [LARGE SCALE GENOMIC DNA]</scope>
    <source>
        <strain evidence="6 7">JCM 12520</strain>
    </source>
</reference>
<dbReference type="EMBL" id="JBHMAG010000002">
    <property type="protein sequence ID" value="MFB9750197.1"/>
    <property type="molecule type" value="Genomic_DNA"/>
</dbReference>
<dbReference type="EC" id="2.3.1.39" evidence="4"/>
<gene>
    <name evidence="6" type="ORF">ACFFNY_01310</name>
</gene>
<dbReference type="InterPro" id="IPR001227">
    <property type="entry name" value="Ac_transferase_dom_sf"/>
</dbReference>
<keyword evidence="2 4" id="KW-0012">Acyltransferase</keyword>
<dbReference type="Proteomes" id="UP001589619">
    <property type="component" value="Unassembled WGS sequence"/>
</dbReference>
<accession>A0ABV5VPJ7</accession>
<evidence type="ECO:0000313" key="6">
    <source>
        <dbReference type="EMBL" id="MFB9750197.1"/>
    </source>
</evidence>
<dbReference type="Pfam" id="PF00698">
    <property type="entry name" value="Acyl_transf_1"/>
    <property type="match status" value="1"/>
</dbReference>
<dbReference type="InterPro" id="IPR014043">
    <property type="entry name" value="Acyl_transferase_dom"/>
</dbReference>
<dbReference type="RefSeq" id="WP_344916829.1">
    <property type="nucleotide sequence ID" value="NZ_BAAAYO010000021.1"/>
</dbReference>
<comment type="similarity">
    <text evidence="4">Belongs to the fabD family.</text>
</comment>
<sequence>MSVAFLFPGQGSQSPGMLSALPAHRAAQDVLAEASDVLQQDIHSLETAEALSSTIAVQLATFIAGVATATALEHEGMTPKLVAGHSVGAFAAAVVAKTLKFADALLLVKRRAEWMEQAFPHGYGMGVVVGLDEERLSAIVRKVHAVTRPVYIANKNALRQFTVAGHEAALEMVLDGARKAGACKAVRLPVRVPSHCELMAPIEAKLKEALDRVAMTDATVLFAANVNARAIRAAVLIRTDLHASLSRPVMWYEAMVMLYERGVRLFVEMLPGRVLTSIAEAAFPSARAVSVNVSRLEAVKSLYSHTI</sequence>
<dbReference type="Gene3D" id="3.40.366.10">
    <property type="entry name" value="Malonyl-Coenzyme A Acyl Carrier Protein, domain 2"/>
    <property type="match status" value="1"/>
</dbReference>
<dbReference type="Gene3D" id="3.30.70.250">
    <property type="entry name" value="Malonyl-CoA ACP transacylase, ACP-binding"/>
    <property type="match status" value="1"/>
</dbReference>
<comment type="caution">
    <text evidence="6">The sequence shown here is derived from an EMBL/GenBank/DDBJ whole genome shotgun (WGS) entry which is preliminary data.</text>
</comment>
<name>A0ABV5VPJ7_9BACL</name>
<evidence type="ECO:0000313" key="7">
    <source>
        <dbReference type="Proteomes" id="UP001589619"/>
    </source>
</evidence>
<dbReference type="PIRSF" id="PIRSF000446">
    <property type="entry name" value="Mct"/>
    <property type="match status" value="1"/>
</dbReference>
<protein>
    <recommendedName>
        <fullName evidence="4">Malonyl CoA-acyl carrier protein transacylase</fullName>
        <ecNumber evidence="4">2.3.1.39</ecNumber>
    </recommendedName>
</protein>
<evidence type="ECO:0000256" key="4">
    <source>
        <dbReference type="PIRNR" id="PIRNR000446"/>
    </source>
</evidence>
<dbReference type="GO" id="GO:0004314">
    <property type="term" value="F:[acyl-carrier-protein] S-malonyltransferase activity"/>
    <property type="evidence" value="ECO:0007669"/>
    <property type="project" value="UniProtKB-EC"/>
</dbReference>
<evidence type="ECO:0000256" key="1">
    <source>
        <dbReference type="ARBA" id="ARBA00022679"/>
    </source>
</evidence>
<proteinExistence type="inferred from homology"/>
<dbReference type="InterPro" id="IPR016036">
    <property type="entry name" value="Malonyl_transacylase_ACP-bd"/>
</dbReference>
<dbReference type="SUPFAM" id="SSF52151">
    <property type="entry name" value="FabD/lysophospholipase-like"/>
    <property type="match status" value="1"/>
</dbReference>
<dbReference type="PANTHER" id="PTHR42681:SF1">
    <property type="entry name" value="MALONYL-COA-ACYL CARRIER PROTEIN TRANSACYLASE, MITOCHONDRIAL"/>
    <property type="match status" value="1"/>
</dbReference>
<evidence type="ECO:0000259" key="5">
    <source>
        <dbReference type="SMART" id="SM00827"/>
    </source>
</evidence>
<evidence type="ECO:0000256" key="3">
    <source>
        <dbReference type="ARBA" id="ARBA00048462"/>
    </source>
</evidence>
<dbReference type="InterPro" id="IPR050858">
    <property type="entry name" value="Mal-CoA-ACP_Trans/PKS_FabD"/>
</dbReference>